<dbReference type="OMA" id="CQMDIEQ"/>
<keyword evidence="5" id="KW-1133">Transmembrane helix</keyword>
<keyword evidence="5" id="KW-0472">Membrane</keyword>
<evidence type="ECO:0000256" key="5">
    <source>
        <dbReference type="SAM" id="Phobius"/>
    </source>
</evidence>
<keyword evidence="3" id="KW-0067">ATP-binding</keyword>
<reference evidence="8" key="1">
    <citation type="submission" date="2012-12" db="EMBL/GenBank/DDBJ databases">
        <authorList>
            <person name="Hellsten U."/>
            <person name="Grimwood J."/>
            <person name="Chapman J.A."/>
            <person name="Shapiro H."/>
            <person name="Aerts A."/>
            <person name="Otillar R.P."/>
            <person name="Terry A.Y."/>
            <person name="Boore J.L."/>
            <person name="Simakov O."/>
            <person name="Marletaz F."/>
            <person name="Cho S.-J."/>
            <person name="Edsinger-Gonzales E."/>
            <person name="Havlak P."/>
            <person name="Kuo D.-H."/>
            <person name="Larsson T."/>
            <person name="Lv J."/>
            <person name="Arendt D."/>
            <person name="Savage R."/>
            <person name="Osoegawa K."/>
            <person name="de Jong P."/>
            <person name="Lindberg D.R."/>
            <person name="Seaver E.C."/>
            <person name="Weisblat D.A."/>
            <person name="Putnam N.H."/>
            <person name="Grigoriev I.V."/>
            <person name="Rokhsar D.S."/>
        </authorList>
    </citation>
    <scope>NUCLEOTIDE SEQUENCE</scope>
    <source>
        <strain evidence="8">I ESC-2004</strain>
    </source>
</reference>
<dbReference type="SUPFAM" id="SSF52540">
    <property type="entry name" value="P-loop containing nucleoside triphosphate hydrolases"/>
    <property type="match status" value="1"/>
</dbReference>
<proteinExistence type="inferred from homology"/>
<evidence type="ECO:0000256" key="3">
    <source>
        <dbReference type="ARBA" id="ARBA00022840"/>
    </source>
</evidence>
<keyword evidence="2" id="KW-0547">Nucleotide-binding</keyword>
<comment type="similarity">
    <text evidence="1">Belongs to the CoaE family.</text>
</comment>
<protein>
    <recommendedName>
        <fullName evidence="4">Dephospho-CoA kinase domain-containing protein</fullName>
    </recommendedName>
</protein>
<dbReference type="HOGENOM" id="CLU_057180_0_0_1"/>
<dbReference type="EnsemblMetazoa" id="CapteT126614">
    <property type="protein sequence ID" value="CapteP126614"/>
    <property type="gene ID" value="CapteG126614"/>
</dbReference>
<dbReference type="EMBL" id="KB305828">
    <property type="protein sequence ID" value="ELU00611.1"/>
    <property type="molecule type" value="Genomic_DNA"/>
</dbReference>
<sequence>MFLVGVTGGISTGKSTVSKYFAELGCTVLDADLVAREVVEPGKPAWKKIVRHFGLDILNEDGTLNREKLGEMIFSDASLRRKLNSFTHPAIMKSMLFSILCNFFKGRDFLLLDIPLLFESGNMLPFMSEVLVVSCDADLQLSRLIQRNSLSEDEAQRRINAQLPLADKCKRATFIVDNSGSLSETEEQVRRIHNRLKSSRKHWIVRFGVLAILAVAVGGCVVCVNAVISRFWT</sequence>
<keyword evidence="5" id="KW-0812">Transmembrane</keyword>
<dbReference type="OrthoDB" id="247245at2759"/>
<evidence type="ECO:0000256" key="2">
    <source>
        <dbReference type="ARBA" id="ARBA00022741"/>
    </source>
</evidence>
<dbReference type="InterPro" id="IPR027417">
    <property type="entry name" value="P-loop_NTPase"/>
</dbReference>
<dbReference type="HAMAP" id="MF_00376">
    <property type="entry name" value="Dephospho_CoA_kinase"/>
    <property type="match status" value="1"/>
</dbReference>
<dbReference type="GO" id="GO:0004140">
    <property type="term" value="F:dephospho-CoA kinase activity"/>
    <property type="evidence" value="ECO:0007669"/>
    <property type="project" value="InterPro"/>
</dbReference>
<gene>
    <name evidence="6" type="ORF">CAPTEDRAFT_126614</name>
</gene>
<keyword evidence="8" id="KW-1185">Reference proteome</keyword>
<dbReference type="CDD" id="cd02022">
    <property type="entry name" value="DPCK"/>
    <property type="match status" value="1"/>
</dbReference>
<dbReference type="GO" id="GO:0015937">
    <property type="term" value="P:coenzyme A biosynthetic process"/>
    <property type="evidence" value="ECO:0007669"/>
    <property type="project" value="InterPro"/>
</dbReference>
<accession>R7U3B3</accession>
<dbReference type="GO" id="GO:0005737">
    <property type="term" value="C:cytoplasm"/>
    <property type="evidence" value="ECO:0007669"/>
    <property type="project" value="UniProtKB-ARBA"/>
</dbReference>
<dbReference type="PANTHER" id="PTHR10695">
    <property type="entry name" value="DEPHOSPHO-COA KINASE-RELATED"/>
    <property type="match status" value="1"/>
</dbReference>
<dbReference type="InterPro" id="IPR001977">
    <property type="entry name" value="Depp_CoAkinase"/>
</dbReference>
<evidence type="ECO:0000313" key="8">
    <source>
        <dbReference type="Proteomes" id="UP000014760"/>
    </source>
</evidence>
<evidence type="ECO:0000313" key="6">
    <source>
        <dbReference type="EMBL" id="ELU00611.1"/>
    </source>
</evidence>
<dbReference type="STRING" id="283909.R7U3B3"/>
<evidence type="ECO:0000256" key="4">
    <source>
        <dbReference type="ARBA" id="ARBA00044157"/>
    </source>
</evidence>
<dbReference type="FunCoup" id="R7U3B3">
    <property type="interactions" value="819"/>
</dbReference>
<dbReference type="Pfam" id="PF01121">
    <property type="entry name" value="CoaE"/>
    <property type="match status" value="1"/>
</dbReference>
<organism evidence="6">
    <name type="scientific">Capitella teleta</name>
    <name type="common">Polychaete worm</name>
    <dbReference type="NCBI Taxonomy" id="283909"/>
    <lineage>
        <taxon>Eukaryota</taxon>
        <taxon>Metazoa</taxon>
        <taxon>Spiralia</taxon>
        <taxon>Lophotrochozoa</taxon>
        <taxon>Annelida</taxon>
        <taxon>Polychaeta</taxon>
        <taxon>Sedentaria</taxon>
        <taxon>Scolecida</taxon>
        <taxon>Capitellidae</taxon>
        <taxon>Capitella</taxon>
    </lineage>
</organism>
<dbReference type="GO" id="GO:0005524">
    <property type="term" value="F:ATP binding"/>
    <property type="evidence" value="ECO:0007669"/>
    <property type="project" value="UniProtKB-KW"/>
</dbReference>
<evidence type="ECO:0000256" key="1">
    <source>
        <dbReference type="ARBA" id="ARBA00009018"/>
    </source>
</evidence>
<dbReference type="FunFam" id="3.40.50.300:FF:000485">
    <property type="entry name" value="Dephospho-CoA kinase CAB5"/>
    <property type="match status" value="1"/>
</dbReference>
<name>R7U3B3_CAPTE</name>
<feature type="transmembrane region" description="Helical" evidence="5">
    <location>
        <begin position="203"/>
        <end position="228"/>
    </location>
</feature>
<dbReference type="NCBIfam" id="TIGR00152">
    <property type="entry name" value="dephospho-CoA kinase"/>
    <property type="match status" value="1"/>
</dbReference>
<dbReference type="PANTHER" id="PTHR10695:SF46">
    <property type="entry name" value="BIFUNCTIONAL COENZYME A SYNTHASE-RELATED"/>
    <property type="match status" value="1"/>
</dbReference>
<reference evidence="6 8" key="2">
    <citation type="journal article" date="2013" name="Nature">
        <title>Insights into bilaterian evolution from three spiralian genomes.</title>
        <authorList>
            <person name="Simakov O."/>
            <person name="Marletaz F."/>
            <person name="Cho S.J."/>
            <person name="Edsinger-Gonzales E."/>
            <person name="Havlak P."/>
            <person name="Hellsten U."/>
            <person name="Kuo D.H."/>
            <person name="Larsson T."/>
            <person name="Lv J."/>
            <person name="Arendt D."/>
            <person name="Savage R."/>
            <person name="Osoegawa K."/>
            <person name="de Jong P."/>
            <person name="Grimwood J."/>
            <person name="Chapman J.A."/>
            <person name="Shapiro H."/>
            <person name="Aerts A."/>
            <person name="Otillar R.P."/>
            <person name="Terry A.Y."/>
            <person name="Boore J.L."/>
            <person name="Grigoriev I.V."/>
            <person name="Lindberg D.R."/>
            <person name="Seaver E.C."/>
            <person name="Weisblat D.A."/>
            <person name="Putnam N.H."/>
            <person name="Rokhsar D.S."/>
        </authorList>
    </citation>
    <scope>NUCLEOTIDE SEQUENCE</scope>
    <source>
        <strain evidence="6 8">I ESC-2004</strain>
    </source>
</reference>
<dbReference type="EMBL" id="AMQN01009626">
    <property type="status" value="NOT_ANNOTATED_CDS"/>
    <property type="molecule type" value="Genomic_DNA"/>
</dbReference>
<dbReference type="PROSITE" id="PS51219">
    <property type="entry name" value="DPCK"/>
    <property type="match status" value="1"/>
</dbReference>
<dbReference type="Gene3D" id="3.40.50.300">
    <property type="entry name" value="P-loop containing nucleotide triphosphate hydrolases"/>
    <property type="match status" value="1"/>
</dbReference>
<reference evidence="7" key="3">
    <citation type="submission" date="2015-06" db="UniProtKB">
        <authorList>
            <consortium name="EnsemblMetazoa"/>
        </authorList>
    </citation>
    <scope>IDENTIFICATION</scope>
</reference>
<evidence type="ECO:0000313" key="7">
    <source>
        <dbReference type="EnsemblMetazoa" id="CapteP126614"/>
    </source>
</evidence>
<dbReference type="Proteomes" id="UP000014760">
    <property type="component" value="Unassembled WGS sequence"/>
</dbReference>
<dbReference type="AlphaFoldDB" id="R7U3B3"/>